<dbReference type="CDD" id="cd17470">
    <property type="entry name" value="T3SS_Flik_C"/>
    <property type="match status" value="1"/>
</dbReference>
<feature type="compositionally biased region" description="Basic and acidic residues" evidence="1">
    <location>
        <begin position="113"/>
        <end position="123"/>
    </location>
</feature>
<dbReference type="eggNOG" id="COG3144">
    <property type="taxonomic scope" value="Bacteria"/>
</dbReference>
<reference evidence="3 4" key="1">
    <citation type="journal article" date="2015" name="Genome Announc.">
        <title>Genome Sequence of Mushroom Soft-Rot Pathogen Janthinobacterium agaricidamnosum.</title>
        <authorList>
            <person name="Graupner K."/>
            <person name="Lackner G."/>
            <person name="Hertweck C."/>
        </authorList>
    </citation>
    <scope>NUCLEOTIDE SEQUENCE [LARGE SCALE GENOMIC DNA]</scope>
    <source>
        <strain evidence="4">NBRC 102515 / DSM 9628</strain>
    </source>
</reference>
<feature type="compositionally biased region" description="Low complexity" evidence="1">
    <location>
        <begin position="394"/>
        <end position="409"/>
    </location>
</feature>
<feature type="compositionally biased region" description="Polar residues" evidence="1">
    <location>
        <begin position="42"/>
        <end position="55"/>
    </location>
</feature>
<dbReference type="OrthoDB" id="8596319at2"/>
<dbReference type="Proteomes" id="UP000027604">
    <property type="component" value="Chromosome I"/>
</dbReference>
<dbReference type="EMBL" id="HG322949">
    <property type="protein sequence ID" value="CDG81895.1"/>
    <property type="molecule type" value="Genomic_DNA"/>
</dbReference>
<keyword evidence="3" id="KW-0966">Cell projection</keyword>
<feature type="region of interest" description="Disordered" evidence="1">
    <location>
        <begin position="1"/>
        <end position="127"/>
    </location>
</feature>
<feature type="compositionally biased region" description="Polar residues" evidence="1">
    <location>
        <begin position="436"/>
        <end position="450"/>
    </location>
</feature>
<dbReference type="InterPro" id="IPR021136">
    <property type="entry name" value="Flagellar_hook_control-like_C"/>
</dbReference>
<dbReference type="PATRIC" id="fig|1349767.4.peg.2960"/>
<evidence type="ECO:0000313" key="3">
    <source>
        <dbReference type="EMBL" id="CDG81895.1"/>
    </source>
</evidence>
<sequence>MQTPISQVQPSSPAPTPQPKNSSAMGSADADFQRTLARQMEQRQALNKQTQASNTAQAPKAPAPPAPPANGKPVQASDSKAAEAPPQAGQPQAAQPAETKPAAGDQTTAAKSGDSDKQDDSDKQVAVADPASDLLALVASMKQAIAPLAKPADAADAATAQEIIQTKQDSAAAGLKLAKSGAAIVDTAAAGKARPGLVVSGDAGKTDGAADSGDFAAGLEAAQAKAGTAQAAADATQGKAEAGKLQLDQAQLSALKTKEGQADATALIKDALPDASKIAAPVQQAALHIAEAAAAIPADKLNGRVGTPAWDQQLGQKIVWMVGGGDHSATLTLNPPDLGPLQVVLKVTNEQTDAAFTSSQPEVRQALEAALPRLREIMSDAGIQFGSATVSAGTQEQQNQANTQARFAGNNGGNGRGNGTGGDGDGADGTARTAGSVSRSASQGMVDTFA</sequence>
<dbReference type="HOGENOM" id="CLU_049146_0_0_4"/>
<protein>
    <submittedName>
        <fullName evidence="3">Flagellar hook-length control family protein</fullName>
    </submittedName>
</protein>
<evidence type="ECO:0000259" key="2">
    <source>
        <dbReference type="Pfam" id="PF02120"/>
    </source>
</evidence>
<evidence type="ECO:0000313" key="4">
    <source>
        <dbReference type="Proteomes" id="UP000027604"/>
    </source>
</evidence>
<organism evidence="3 4">
    <name type="scientific">Janthinobacterium agaricidamnosum NBRC 102515 = DSM 9628</name>
    <dbReference type="NCBI Taxonomy" id="1349767"/>
    <lineage>
        <taxon>Bacteria</taxon>
        <taxon>Pseudomonadati</taxon>
        <taxon>Pseudomonadota</taxon>
        <taxon>Betaproteobacteria</taxon>
        <taxon>Burkholderiales</taxon>
        <taxon>Oxalobacteraceae</taxon>
        <taxon>Janthinobacterium</taxon>
    </lineage>
</organism>
<keyword evidence="3" id="KW-0282">Flagellum</keyword>
<accession>W0V2S0</accession>
<feature type="compositionally biased region" description="Gly residues" evidence="1">
    <location>
        <begin position="410"/>
        <end position="424"/>
    </location>
</feature>
<keyword evidence="4" id="KW-1185">Reference proteome</keyword>
<proteinExistence type="predicted"/>
<dbReference type="RefSeq" id="WP_081905265.1">
    <property type="nucleotide sequence ID" value="NZ_BCTH01000087.1"/>
</dbReference>
<dbReference type="AlphaFoldDB" id="W0V2S0"/>
<feature type="region of interest" description="Disordered" evidence="1">
    <location>
        <begin position="391"/>
        <end position="450"/>
    </location>
</feature>
<gene>
    <name evidence="3" type="ORF">GJA_1242</name>
</gene>
<dbReference type="InterPro" id="IPR038610">
    <property type="entry name" value="FliK-like_C_sf"/>
</dbReference>
<name>W0V2S0_9BURK</name>
<keyword evidence="3" id="KW-0969">Cilium</keyword>
<dbReference type="PANTHER" id="PTHR37533:SF2">
    <property type="entry name" value="FLAGELLAR HOOK-LENGTH CONTROL PROTEIN"/>
    <property type="match status" value="1"/>
</dbReference>
<dbReference type="Pfam" id="PF02120">
    <property type="entry name" value="Flg_hook"/>
    <property type="match status" value="1"/>
</dbReference>
<dbReference type="KEGG" id="jag:GJA_1242"/>
<evidence type="ECO:0000256" key="1">
    <source>
        <dbReference type="SAM" id="MobiDB-lite"/>
    </source>
</evidence>
<feature type="compositionally biased region" description="Pro residues" evidence="1">
    <location>
        <begin position="61"/>
        <end position="70"/>
    </location>
</feature>
<dbReference type="PANTHER" id="PTHR37533">
    <property type="entry name" value="FLAGELLAR HOOK-LENGTH CONTROL PROTEIN"/>
    <property type="match status" value="1"/>
</dbReference>
<feature type="compositionally biased region" description="Polar residues" evidence="1">
    <location>
        <begin position="1"/>
        <end position="11"/>
    </location>
</feature>
<dbReference type="InterPro" id="IPR052563">
    <property type="entry name" value="FliK"/>
</dbReference>
<dbReference type="Gene3D" id="3.30.750.140">
    <property type="match status" value="1"/>
</dbReference>
<dbReference type="STRING" id="1349767.GJA_1242"/>
<feature type="compositionally biased region" description="Low complexity" evidence="1">
    <location>
        <begin position="82"/>
        <end position="98"/>
    </location>
</feature>
<feature type="domain" description="Flagellar hook-length control protein-like C-terminal" evidence="2">
    <location>
        <begin position="316"/>
        <end position="398"/>
    </location>
</feature>